<protein>
    <submittedName>
        <fullName evidence="1">Clavaminate synthase-like protein</fullName>
    </submittedName>
</protein>
<keyword evidence="2" id="KW-1185">Reference proteome</keyword>
<sequence>MPALTVPPVDPWVPAPVTKEEDLEWADLTTIDLEKCKTPEGRAEQAKLARDAMHRQGFFYVINHGLDQATVNRLFDIAALPFDKVEQDEKIRYEAKIKQTGTYLGYKLPQYWHIANGVRDRIEHYNFPRELTQREHPTVLRPYLPEVQKYVEFTHVDILNQVQKLLSLGLELPENTLTDMHPYDETNFSFGRFMMYNPRPQEEEERTEGVWMKGHADHTSMTALWSQPVTALQIKDFDGQWRYIRHKDNALVINCGDTLEYLSGGYYKSAIHRVVKPPADQDGYRRLGLFYFMYTADSVRLAPLMDSPVLQREGVTKVVEGEIPTEETWRKTRTATYGVSDLKKSEEAGIEYEIVNGVQVKHYN</sequence>
<evidence type="ECO:0000313" key="1">
    <source>
        <dbReference type="EMBL" id="KAI0064020.1"/>
    </source>
</evidence>
<reference evidence="1" key="1">
    <citation type="submission" date="2021-03" db="EMBL/GenBank/DDBJ databases">
        <authorList>
            <consortium name="DOE Joint Genome Institute"/>
            <person name="Ahrendt S."/>
            <person name="Looney B.P."/>
            <person name="Miyauchi S."/>
            <person name="Morin E."/>
            <person name="Drula E."/>
            <person name="Courty P.E."/>
            <person name="Chicoki N."/>
            <person name="Fauchery L."/>
            <person name="Kohler A."/>
            <person name="Kuo A."/>
            <person name="Labutti K."/>
            <person name="Pangilinan J."/>
            <person name="Lipzen A."/>
            <person name="Riley R."/>
            <person name="Andreopoulos W."/>
            <person name="He G."/>
            <person name="Johnson J."/>
            <person name="Barry K.W."/>
            <person name="Grigoriev I.V."/>
            <person name="Nagy L."/>
            <person name="Hibbett D."/>
            <person name="Henrissat B."/>
            <person name="Matheny P.B."/>
            <person name="Labbe J."/>
            <person name="Martin F."/>
        </authorList>
    </citation>
    <scope>NUCLEOTIDE SEQUENCE</scope>
    <source>
        <strain evidence="1">HHB10654</strain>
    </source>
</reference>
<evidence type="ECO:0000313" key="2">
    <source>
        <dbReference type="Proteomes" id="UP000814140"/>
    </source>
</evidence>
<gene>
    <name evidence="1" type="ORF">BV25DRAFT_1801098</name>
</gene>
<proteinExistence type="predicted"/>
<organism evidence="1 2">
    <name type="scientific">Artomyces pyxidatus</name>
    <dbReference type="NCBI Taxonomy" id="48021"/>
    <lineage>
        <taxon>Eukaryota</taxon>
        <taxon>Fungi</taxon>
        <taxon>Dikarya</taxon>
        <taxon>Basidiomycota</taxon>
        <taxon>Agaricomycotina</taxon>
        <taxon>Agaricomycetes</taxon>
        <taxon>Russulales</taxon>
        <taxon>Auriscalpiaceae</taxon>
        <taxon>Artomyces</taxon>
    </lineage>
</organism>
<dbReference type="EMBL" id="MU277200">
    <property type="protein sequence ID" value="KAI0064020.1"/>
    <property type="molecule type" value="Genomic_DNA"/>
</dbReference>
<name>A0ACB8T7S9_9AGAM</name>
<accession>A0ACB8T7S9</accession>
<comment type="caution">
    <text evidence="1">The sequence shown here is derived from an EMBL/GenBank/DDBJ whole genome shotgun (WGS) entry which is preliminary data.</text>
</comment>
<reference evidence="1" key="2">
    <citation type="journal article" date="2022" name="New Phytol.">
        <title>Evolutionary transition to the ectomycorrhizal habit in the genomes of a hyperdiverse lineage of mushroom-forming fungi.</title>
        <authorList>
            <person name="Looney B."/>
            <person name="Miyauchi S."/>
            <person name="Morin E."/>
            <person name="Drula E."/>
            <person name="Courty P.E."/>
            <person name="Kohler A."/>
            <person name="Kuo A."/>
            <person name="LaButti K."/>
            <person name="Pangilinan J."/>
            <person name="Lipzen A."/>
            <person name="Riley R."/>
            <person name="Andreopoulos W."/>
            <person name="He G."/>
            <person name="Johnson J."/>
            <person name="Nolan M."/>
            <person name="Tritt A."/>
            <person name="Barry K.W."/>
            <person name="Grigoriev I.V."/>
            <person name="Nagy L.G."/>
            <person name="Hibbett D."/>
            <person name="Henrissat B."/>
            <person name="Matheny P.B."/>
            <person name="Labbe J."/>
            <person name="Martin F.M."/>
        </authorList>
    </citation>
    <scope>NUCLEOTIDE SEQUENCE</scope>
    <source>
        <strain evidence="1">HHB10654</strain>
    </source>
</reference>
<dbReference type="Proteomes" id="UP000814140">
    <property type="component" value="Unassembled WGS sequence"/>
</dbReference>